<dbReference type="EMBL" id="QXFU01006168">
    <property type="protein sequence ID" value="KAE8961821.1"/>
    <property type="molecule type" value="Genomic_DNA"/>
</dbReference>
<evidence type="ECO:0000313" key="2">
    <source>
        <dbReference type="EMBL" id="KAE8961821.1"/>
    </source>
</evidence>
<feature type="compositionally biased region" description="Basic residues" evidence="1">
    <location>
        <begin position="227"/>
        <end position="249"/>
    </location>
</feature>
<reference evidence="2 3" key="1">
    <citation type="submission" date="2018-09" db="EMBL/GenBank/DDBJ databases">
        <title>Genomic investigation of the strawberry pathogen Phytophthora fragariae indicates pathogenicity is determined by transcriptional variation in three key races.</title>
        <authorList>
            <person name="Adams T.M."/>
            <person name="Armitage A.D."/>
            <person name="Sobczyk M.K."/>
            <person name="Bates H.J."/>
            <person name="Dunwell J.M."/>
            <person name="Nellist C.F."/>
            <person name="Harrison R.J."/>
        </authorList>
    </citation>
    <scope>NUCLEOTIDE SEQUENCE [LARGE SCALE GENOMIC DNA]</scope>
    <source>
        <strain evidence="2 3">SCRP324</strain>
    </source>
</reference>
<comment type="caution">
    <text evidence="2">The sequence shown here is derived from an EMBL/GenBank/DDBJ whole genome shotgun (WGS) entry which is preliminary data.</text>
</comment>
<dbReference type="AlphaFoldDB" id="A0A6A3GXN8"/>
<accession>A0A6A3GXN8</accession>
<feature type="compositionally biased region" description="Acidic residues" evidence="1">
    <location>
        <begin position="212"/>
        <end position="221"/>
    </location>
</feature>
<name>A0A6A3GXN8_9STRA</name>
<proteinExistence type="predicted"/>
<evidence type="ECO:0000256" key="1">
    <source>
        <dbReference type="SAM" id="MobiDB-lite"/>
    </source>
</evidence>
<feature type="compositionally biased region" description="Basic and acidic residues" evidence="1">
    <location>
        <begin position="89"/>
        <end position="116"/>
    </location>
</feature>
<evidence type="ECO:0000313" key="3">
    <source>
        <dbReference type="Proteomes" id="UP000435112"/>
    </source>
</evidence>
<gene>
    <name evidence="2" type="ORF">PR002_g29784</name>
</gene>
<feature type="region of interest" description="Disordered" evidence="1">
    <location>
        <begin position="1"/>
        <end position="30"/>
    </location>
</feature>
<organism evidence="2 3">
    <name type="scientific">Phytophthora rubi</name>
    <dbReference type="NCBI Taxonomy" id="129364"/>
    <lineage>
        <taxon>Eukaryota</taxon>
        <taxon>Sar</taxon>
        <taxon>Stramenopiles</taxon>
        <taxon>Oomycota</taxon>
        <taxon>Peronosporomycetes</taxon>
        <taxon>Peronosporales</taxon>
        <taxon>Peronosporaceae</taxon>
        <taxon>Phytophthora</taxon>
    </lineage>
</organism>
<dbReference type="OrthoDB" id="115068at2759"/>
<protein>
    <submittedName>
        <fullName evidence="2">Uncharacterized protein</fullName>
    </submittedName>
</protein>
<dbReference type="Proteomes" id="UP000435112">
    <property type="component" value="Unassembled WGS sequence"/>
</dbReference>
<feature type="region of interest" description="Disordered" evidence="1">
    <location>
        <begin position="89"/>
        <end position="138"/>
    </location>
</feature>
<feature type="region of interest" description="Disordered" evidence="1">
    <location>
        <begin position="174"/>
        <end position="249"/>
    </location>
</feature>
<sequence length="249" mass="26110">MEAESGGDPSDGNETAAADTSASHEDGARVKLAAKRTVTAKVGRAEDGMAAVVQRMGEDTKAKDEERAARYVATVRPAMAAARYVRVDHSRGHDEADGGRLEDDVARTGEGDDVTRTGEGAESGEAATKQGTSTETTAMAVKCVTTVSAALREVPTTVAVQQTAAVLKLIADASESDTPRATEPRSAATETSHEGTECEESDSGPSGASSEDVVDEVAEGDEVQRVRAARRQARKRAKRERAKKAPRAR</sequence>